<feature type="compositionally biased region" description="Polar residues" evidence="1">
    <location>
        <begin position="177"/>
        <end position="222"/>
    </location>
</feature>
<evidence type="ECO:0000313" key="2">
    <source>
        <dbReference type="EMBL" id="RNJ55824.1"/>
    </source>
</evidence>
<dbReference type="Proteomes" id="UP000267145">
    <property type="component" value="Unassembled WGS sequence"/>
</dbReference>
<gene>
    <name evidence="2" type="ORF">D7B24_008021</name>
</gene>
<organism evidence="2 3">
    <name type="scientific">Verticillium nonalfalfae</name>
    <dbReference type="NCBI Taxonomy" id="1051616"/>
    <lineage>
        <taxon>Eukaryota</taxon>
        <taxon>Fungi</taxon>
        <taxon>Dikarya</taxon>
        <taxon>Ascomycota</taxon>
        <taxon>Pezizomycotina</taxon>
        <taxon>Sordariomycetes</taxon>
        <taxon>Hypocreomycetidae</taxon>
        <taxon>Glomerellales</taxon>
        <taxon>Plectosphaerellaceae</taxon>
        <taxon>Verticillium</taxon>
    </lineage>
</organism>
<dbReference type="RefSeq" id="XP_028493982.1">
    <property type="nucleotide sequence ID" value="XM_028642120.1"/>
</dbReference>
<sequence length="902" mass="97306">MASSRSHSSSRPPVSSSGRKQRGPALSMNLFRIPKDQQELLERPDAWAESSASNNIGLVNIPPHVLESLRYFESSRVLPPGAQKPLSPGASAPKSTAEANKVGGGSAKEPDIDEEDGSEAESNASGVSWSPSPPPPQVHKAQKSVDRSDGQSQAESPARSVPLPTSSPSYRRRRSPKPNTLERQVVASTASNENPHAVFQTQAPLFDVGSTSSPVKSNNTMLESPEKAQVQSSPILTRAHQDLPPASFPPSSLDHEDDMEMEIPGALLHATPPINKISARINASQGIVLDTPPPCGQGSAGRLTSASAGTQAKSANPPRQRWKILQFSDGPDVPASATISDTPATVAKTQLPKRIEHDHGQTSSAGIITSTFPNTEVMQGQHLPSTAGQGSSGIPTPQVRTTGLSSTANQEAYERAQTETHQRHQVLSASIAGKLVHDFSAQPTTDSFTDGPDFRERFLLEPLETFQSAYRSFDGSLGDFVRACVSLKSLRRERRLPVFLYDDFVRVFCDDYIQYVSETDESRPMYAMEWYVDNVSKPIYQKGVLTKDNIDRVLKMYPDEYNAIREALGLSHSHTPMTTAGDRSFFMDVDPLEPPSIGQQPVDASVKTSSDVLRNLRTSDVAVDVSPSPFPRRLISDRSADSGTEAYVSASENPLSGVEKTPARPSRDCRSPSADVVIISSVKKTVAAKSTPRQRDRRRSPYPEDIPGRSSPGLIAAATPPQQAHHVDDGGPSTSRSKGKASLRYSLDGRGQTNPPVSQRATLSRQSLPPQRHHTTTVSGLDRAVEPLPTHETPERPQTVAAKPRALPRSFSSRGTKARPQTPHANKPADSAARSRETQVASGSRPSSSRPSASRLPTLTQESGVSKQKKQSARAEQYRLKLEKLKAAGRLPGMAGSKASHS</sequence>
<feature type="region of interest" description="Disordered" evidence="1">
    <location>
        <begin position="296"/>
        <end position="318"/>
    </location>
</feature>
<dbReference type="EMBL" id="RBVV01000069">
    <property type="protein sequence ID" value="RNJ55824.1"/>
    <property type="molecule type" value="Genomic_DNA"/>
</dbReference>
<feature type="compositionally biased region" description="Polar residues" evidence="1">
    <location>
        <begin position="857"/>
        <end position="866"/>
    </location>
</feature>
<reference evidence="2 3" key="1">
    <citation type="submission" date="2018-10" db="EMBL/GenBank/DDBJ databases">
        <title>Genome sequence of Verticillium nonalfalfae VnAa140.</title>
        <authorList>
            <person name="Stajich J.E."/>
            <person name="Kasson M.T."/>
        </authorList>
    </citation>
    <scope>NUCLEOTIDE SEQUENCE [LARGE SCALE GENOMIC DNA]</scope>
    <source>
        <strain evidence="2 3">VnAa140</strain>
    </source>
</reference>
<accession>A0A3M9Y696</accession>
<dbReference type="STRING" id="1051616.A0A3M9Y696"/>
<feature type="region of interest" description="Disordered" evidence="1">
    <location>
        <begin position="645"/>
        <end position="878"/>
    </location>
</feature>
<feature type="compositionally biased region" description="Polar residues" evidence="1">
    <location>
        <begin position="751"/>
        <end position="769"/>
    </location>
</feature>
<feature type="compositionally biased region" description="Polar residues" evidence="1">
    <location>
        <begin position="382"/>
        <end position="410"/>
    </location>
</feature>
<dbReference type="AlphaFoldDB" id="A0A3M9Y696"/>
<feature type="region of interest" description="Disordered" evidence="1">
    <location>
        <begin position="78"/>
        <end position="232"/>
    </location>
</feature>
<feature type="compositionally biased region" description="Basic and acidic residues" evidence="1">
    <location>
        <begin position="412"/>
        <end position="422"/>
    </location>
</feature>
<evidence type="ECO:0000313" key="3">
    <source>
        <dbReference type="Proteomes" id="UP000267145"/>
    </source>
</evidence>
<protein>
    <submittedName>
        <fullName evidence="2">Uncharacterized protein</fullName>
    </submittedName>
</protein>
<feature type="region of interest" description="Disordered" evidence="1">
    <location>
        <begin position="1"/>
        <end position="37"/>
    </location>
</feature>
<feature type="compositionally biased region" description="Polar residues" evidence="1">
    <location>
        <begin position="302"/>
        <end position="314"/>
    </location>
</feature>
<feature type="region of interest" description="Disordered" evidence="1">
    <location>
        <begin position="382"/>
        <end position="424"/>
    </location>
</feature>
<dbReference type="GeneID" id="39611710"/>
<feature type="compositionally biased region" description="Low complexity" evidence="1">
    <location>
        <begin position="841"/>
        <end position="855"/>
    </location>
</feature>
<keyword evidence="3" id="KW-1185">Reference proteome</keyword>
<feature type="compositionally biased region" description="Low complexity" evidence="1">
    <location>
        <begin position="1"/>
        <end position="17"/>
    </location>
</feature>
<feature type="compositionally biased region" description="Polar residues" evidence="1">
    <location>
        <begin position="120"/>
        <end position="129"/>
    </location>
</feature>
<proteinExistence type="predicted"/>
<name>A0A3M9Y696_9PEZI</name>
<evidence type="ECO:0000256" key="1">
    <source>
        <dbReference type="SAM" id="MobiDB-lite"/>
    </source>
</evidence>
<feature type="compositionally biased region" description="Basic and acidic residues" evidence="1">
    <location>
        <begin position="661"/>
        <end position="670"/>
    </location>
</feature>
<comment type="caution">
    <text evidence="2">The sequence shown here is derived from an EMBL/GenBank/DDBJ whole genome shotgun (WGS) entry which is preliminary data.</text>
</comment>